<dbReference type="GO" id="GO:0046872">
    <property type="term" value="F:metal ion binding"/>
    <property type="evidence" value="ECO:0007669"/>
    <property type="project" value="UniProtKB-KW"/>
</dbReference>
<proteinExistence type="inferred from homology"/>
<evidence type="ECO:0000256" key="3">
    <source>
        <dbReference type="ARBA" id="ARBA00022692"/>
    </source>
</evidence>
<keyword evidence="5 12" id="KW-1133">Transmembrane helix</keyword>
<keyword evidence="6 12" id="KW-0560">Oxidoreductase</keyword>
<evidence type="ECO:0000256" key="9">
    <source>
        <dbReference type="ARBA" id="ARBA00023136"/>
    </source>
</evidence>
<feature type="transmembrane region" description="Helical" evidence="12">
    <location>
        <begin position="331"/>
        <end position="348"/>
    </location>
</feature>
<dbReference type="InterPro" id="IPR023754">
    <property type="entry name" value="HemeA_Synthase_type2"/>
</dbReference>
<dbReference type="EMBL" id="JADHOK010000074">
    <property type="protein sequence ID" value="MBL6762125.1"/>
    <property type="molecule type" value="Genomic_DNA"/>
</dbReference>
<comment type="catalytic activity">
    <reaction evidence="11">
        <text>Fe(II)-heme o + 2 A + H2O = Fe(II)-heme a + 2 AH2</text>
        <dbReference type="Rhea" id="RHEA:63388"/>
        <dbReference type="ChEBI" id="CHEBI:13193"/>
        <dbReference type="ChEBI" id="CHEBI:15377"/>
        <dbReference type="ChEBI" id="CHEBI:17499"/>
        <dbReference type="ChEBI" id="CHEBI:60530"/>
        <dbReference type="ChEBI" id="CHEBI:61715"/>
        <dbReference type="EC" id="1.17.99.9"/>
    </reaction>
    <physiologicalReaction direction="left-to-right" evidence="11">
        <dbReference type="Rhea" id="RHEA:63389"/>
    </physiologicalReaction>
</comment>
<sequence length="352" mass="38570">MNSTAISTPQQGITASDRQIAIWLFTLAGFVMLIVLVGGLTRLTDSGLSITEWAPIRGALPPFSHADWLVEFDKYKKIPEYQLVNAGMSLAEFKIIYWWEWAHRFLGRIVGLVFFIPFVIFLVQKKISRAALPPLIGLFALGGLQGFMGWYMVASGLTDRVDVSQYRLAMHLGLALIILASSLWLALNYWRGAPINGRFGKQGTVAAVIVGSVLFQSLMGALVAGIDAGKTYTDWPLMDGDFIPDGLFMLQPFWLNFFENHLTVQFDHRMIAYALTGLIGWHVYRVLQSGAGGAAALSAKWLGAALLLQVVLGIVALMLAVPIYLGAAHQLGAVALLAIAVTHLHILYKQAL</sequence>
<dbReference type="GO" id="GO:0016653">
    <property type="term" value="F:oxidoreductase activity, acting on NAD(P)H, heme protein as acceptor"/>
    <property type="evidence" value="ECO:0007669"/>
    <property type="project" value="TreeGrafter"/>
</dbReference>
<keyword evidence="8 12" id="KW-0350">Heme biosynthesis</keyword>
<dbReference type="HAMAP" id="MF_01665">
    <property type="entry name" value="HemeA_synth_type2"/>
    <property type="match status" value="1"/>
</dbReference>
<keyword evidence="9 12" id="KW-0472">Membrane</keyword>
<dbReference type="GO" id="GO:0120547">
    <property type="term" value="F:heme A synthase activity"/>
    <property type="evidence" value="ECO:0007669"/>
    <property type="project" value="UniProtKB-EC"/>
</dbReference>
<dbReference type="AlphaFoldDB" id="A0A937HDP4"/>
<dbReference type="PANTHER" id="PTHR23289:SF2">
    <property type="entry name" value="CYTOCHROME C OXIDASE ASSEMBLY PROTEIN COX15 HOMOLOG"/>
    <property type="match status" value="1"/>
</dbReference>
<dbReference type="Pfam" id="PF02628">
    <property type="entry name" value="COX15-CtaA"/>
    <property type="match status" value="1"/>
</dbReference>
<evidence type="ECO:0000313" key="14">
    <source>
        <dbReference type="Proteomes" id="UP000785783"/>
    </source>
</evidence>
<feature type="transmembrane region" description="Helical" evidence="12">
    <location>
        <begin position="105"/>
        <end position="123"/>
    </location>
</feature>
<comment type="pathway">
    <text evidence="10 12">Porphyrin-containing compound metabolism; heme A biosynthesis; heme A from heme O: step 1/1.</text>
</comment>
<dbReference type="Proteomes" id="UP000785783">
    <property type="component" value="Unassembled WGS sequence"/>
</dbReference>
<dbReference type="InterPro" id="IPR003780">
    <property type="entry name" value="COX15/CtaA_fam"/>
</dbReference>
<evidence type="ECO:0000256" key="8">
    <source>
        <dbReference type="ARBA" id="ARBA00023133"/>
    </source>
</evidence>
<accession>A0A937HDP4</accession>
<evidence type="ECO:0000256" key="1">
    <source>
        <dbReference type="ARBA" id="ARBA00001970"/>
    </source>
</evidence>
<comment type="similarity">
    <text evidence="12">Belongs to the COX15/CtaA family. Type 2 subfamily.</text>
</comment>
<evidence type="ECO:0000256" key="11">
    <source>
        <dbReference type="ARBA" id="ARBA00048044"/>
    </source>
</evidence>
<comment type="subcellular location">
    <subcellularLocation>
        <location evidence="12">Cell membrane</location>
        <topology evidence="12">Multi-pass membrane protein</topology>
    </subcellularLocation>
    <subcellularLocation>
        <location evidence="2">Membrane</location>
        <topology evidence="2">Multi-pass membrane protein</topology>
    </subcellularLocation>
</comment>
<keyword evidence="4 12" id="KW-0479">Metal-binding</keyword>
<dbReference type="GO" id="GO:0006784">
    <property type="term" value="P:heme A biosynthetic process"/>
    <property type="evidence" value="ECO:0007669"/>
    <property type="project" value="UniProtKB-UniRule"/>
</dbReference>
<keyword evidence="7 12" id="KW-0408">Iron</keyword>
<evidence type="ECO:0000256" key="5">
    <source>
        <dbReference type="ARBA" id="ARBA00022989"/>
    </source>
</evidence>
<gene>
    <name evidence="12" type="primary">ctaA</name>
    <name evidence="13" type="ORF">ISQ19_05445</name>
</gene>
<comment type="subunit">
    <text evidence="12">Interacts with CtaB.</text>
</comment>
<keyword evidence="3 12" id="KW-0812">Transmembrane</keyword>
<evidence type="ECO:0000313" key="13">
    <source>
        <dbReference type="EMBL" id="MBL6762125.1"/>
    </source>
</evidence>
<feature type="transmembrane region" description="Helical" evidence="12">
    <location>
        <begin position="20"/>
        <end position="40"/>
    </location>
</feature>
<comment type="caution">
    <text evidence="13">The sequence shown here is derived from an EMBL/GenBank/DDBJ whole genome shotgun (WGS) entry which is preliminary data.</text>
</comment>
<comment type="cofactor">
    <cofactor evidence="1 12">
        <name>heme b</name>
        <dbReference type="ChEBI" id="CHEBI:60344"/>
    </cofactor>
</comment>
<keyword evidence="12" id="KW-1003">Cell membrane</keyword>
<dbReference type="EC" id="1.17.99.9" evidence="12"/>
<organism evidence="13 14">
    <name type="scientific">PS1 clade bacterium</name>
    <dbReference type="NCBI Taxonomy" id="2175152"/>
    <lineage>
        <taxon>Bacteria</taxon>
        <taxon>Pseudomonadati</taxon>
        <taxon>Pseudomonadota</taxon>
        <taxon>Alphaproteobacteria</taxon>
        <taxon>PS1 clade</taxon>
    </lineage>
</organism>
<evidence type="ECO:0000256" key="6">
    <source>
        <dbReference type="ARBA" id="ARBA00023002"/>
    </source>
</evidence>
<protein>
    <recommendedName>
        <fullName evidence="12">Heme A synthase</fullName>
        <shortName evidence="12">HAS</shortName>
        <ecNumber evidence="12">1.17.99.9</ecNumber>
    </recommendedName>
    <alternativeName>
        <fullName evidence="12">Cytochrome aa3-controlling protein</fullName>
    </alternativeName>
</protein>
<feature type="transmembrane region" description="Helical" evidence="12">
    <location>
        <begin position="299"/>
        <end position="325"/>
    </location>
</feature>
<feature type="binding site" description="axial binding residue" evidence="12">
    <location>
        <position position="329"/>
    </location>
    <ligand>
        <name>heme</name>
        <dbReference type="ChEBI" id="CHEBI:30413"/>
    </ligand>
    <ligandPart>
        <name>Fe</name>
        <dbReference type="ChEBI" id="CHEBI:18248"/>
    </ligandPart>
</feature>
<comment type="function">
    <text evidence="12">Catalyzes the conversion of heme O to heme A by two successive hydroxylations of the methyl group at C8. The first hydroxylation forms heme I, the second hydroxylation results in an unstable dihydroxymethyl group, which spontaneously dehydrates, resulting in the formyl group of heme A.</text>
</comment>
<evidence type="ECO:0000256" key="12">
    <source>
        <dbReference type="HAMAP-Rule" id="MF_01665"/>
    </source>
</evidence>
<feature type="transmembrane region" description="Helical" evidence="12">
    <location>
        <begin position="168"/>
        <end position="190"/>
    </location>
</feature>
<name>A0A937HDP4_9PROT</name>
<reference evidence="13" key="1">
    <citation type="submission" date="2020-10" db="EMBL/GenBank/DDBJ databases">
        <title>Microbiome of the Black Sea water column analyzed by genome centric metagenomics.</title>
        <authorList>
            <person name="Cabello-Yeves P.J."/>
            <person name="Callieri C."/>
            <person name="Picazo A."/>
            <person name="Mehrshad M."/>
            <person name="Haro-Moreno J.M."/>
            <person name="Roda-Garcia J."/>
            <person name="Dzembekova N."/>
            <person name="Slabakova V."/>
            <person name="Slabakova N."/>
            <person name="Moncheva S."/>
            <person name="Rodriguez-Valera F."/>
        </authorList>
    </citation>
    <scope>NUCLEOTIDE SEQUENCE</scope>
    <source>
        <strain evidence="13">BS307-5m-G5</strain>
    </source>
</reference>
<feature type="binding site" description="axial binding residue" evidence="12">
    <location>
        <position position="268"/>
    </location>
    <ligand>
        <name>heme</name>
        <dbReference type="ChEBI" id="CHEBI:30413"/>
    </ligand>
    <ligandPart>
        <name>Fe</name>
        <dbReference type="ChEBI" id="CHEBI:18248"/>
    </ligandPart>
</feature>
<feature type="transmembrane region" description="Helical" evidence="12">
    <location>
        <begin position="135"/>
        <end position="153"/>
    </location>
</feature>
<dbReference type="PANTHER" id="PTHR23289">
    <property type="entry name" value="CYTOCHROME C OXIDASE ASSEMBLY PROTEIN COX15"/>
    <property type="match status" value="1"/>
</dbReference>
<feature type="transmembrane region" description="Helical" evidence="12">
    <location>
        <begin position="270"/>
        <end position="287"/>
    </location>
</feature>
<evidence type="ECO:0000256" key="7">
    <source>
        <dbReference type="ARBA" id="ARBA00023004"/>
    </source>
</evidence>
<evidence type="ECO:0000256" key="10">
    <source>
        <dbReference type="ARBA" id="ARBA00044501"/>
    </source>
</evidence>
<evidence type="ECO:0000256" key="2">
    <source>
        <dbReference type="ARBA" id="ARBA00004141"/>
    </source>
</evidence>
<dbReference type="GO" id="GO:0005886">
    <property type="term" value="C:plasma membrane"/>
    <property type="evidence" value="ECO:0007669"/>
    <property type="project" value="UniProtKB-SubCell"/>
</dbReference>
<evidence type="ECO:0000256" key="4">
    <source>
        <dbReference type="ARBA" id="ARBA00022723"/>
    </source>
</evidence>
<feature type="transmembrane region" description="Helical" evidence="12">
    <location>
        <begin position="202"/>
        <end position="226"/>
    </location>
</feature>